<comment type="similarity">
    <text evidence="2 7">Belongs to the FlgA family.</text>
</comment>
<dbReference type="InterPro" id="IPR013974">
    <property type="entry name" value="SAF"/>
</dbReference>
<evidence type="ECO:0000256" key="3">
    <source>
        <dbReference type="ARBA" id="ARBA00014754"/>
    </source>
</evidence>
<dbReference type="EMBL" id="BPFB01000015">
    <property type="protein sequence ID" value="GIU46239.1"/>
    <property type="molecule type" value="Genomic_DNA"/>
</dbReference>
<dbReference type="PANTHER" id="PTHR36307:SF1">
    <property type="entry name" value="FLAGELLA BASAL BODY P-RING FORMATION PROTEIN FLGA"/>
    <property type="match status" value="1"/>
</dbReference>
<evidence type="ECO:0000256" key="2">
    <source>
        <dbReference type="ARBA" id="ARBA00010474"/>
    </source>
</evidence>
<accession>A0ABQ4PFQ0</accession>
<reference evidence="9 10" key="1">
    <citation type="submission" date="2021-05" db="EMBL/GenBank/DDBJ databases">
        <title>Molecular characterization for Shewanella algae harboring chromosomal blaOXA-55-like strains isolated from clinical and environment sample.</title>
        <authorList>
            <person name="Ohama Y."/>
            <person name="Aoki K."/>
            <person name="Harada S."/>
            <person name="Moriya K."/>
            <person name="Ishii Y."/>
            <person name="Tateda K."/>
        </authorList>
    </citation>
    <scope>NUCLEOTIDE SEQUENCE [LARGE SCALE GENOMIC DNA]</scope>
    <source>
        <strain evidence="9 10">LMG 23746</strain>
    </source>
</reference>
<keyword evidence="4 7" id="KW-0732">Signal</keyword>
<evidence type="ECO:0000313" key="9">
    <source>
        <dbReference type="EMBL" id="GIU46239.1"/>
    </source>
</evidence>
<gene>
    <name evidence="9" type="primary">flgA</name>
    <name evidence="9" type="ORF">TUM4630_16260</name>
</gene>
<keyword evidence="5 7" id="KW-0574">Periplasm</keyword>
<evidence type="ECO:0000259" key="8">
    <source>
        <dbReference type="SMART" id="SM00858"/>
    </source>
</evidence>
<protein>
    <recommendedName>
        <fullName evidence="3 7">Flagella basal body P-ring formation protein FlgA</fullName>
    </recommendedName>
</protein>
<keyword evidence="9" id="KW-0282">Flagellum</keyword>
<evidence type="ECO:0000256" key="7">
    <source>
        <dbReference type="RuleBase" id="RU362063"/>
    </source>
</evidence>
<dbReference type="CDD" id="cd11614">
    <property type="entry name" value="SAF_CpaB_FlgA_like"/>
    <property type="match status" value="1"/>
</dbReference>
<feature type="signal peptide" evidence="7">
    <location>
        <begin position="1"/>
        <end position="20"/>
    </location>
</feature>
<comment type="function">
    <text evidence="6 7">Involved in the assembly process of the P-ring formation. It may associate with FlgF on the rod constituting a structure essential for the P-ring assembly or may act as a modulator protein for the P-ring assembly.</text>
</comment>
<dbReference type="Gene3D" id="2.30.30.760">
    <property type="match status" value="1"/>
</dbReference>
<dbReference type="InterPro" id="IPR039246">
    <property type="entry name" value="Flagellar_FlgA"/>
</dbReference>
<dbReference type="PANTHER" id="PTHR36307">
    <property type="entry name" value="FLAGELLA BASAL BODY P-RING FORMATION PROTEIN FLGA"/>
    <property type="match status" value="1"/>
</dbReference>
<dbReference type="InterPro" id="IPR017585">
    <property type="entry name" value="SAF_FlgA"/>
</dbReference>
<sequence length="235" mass="25546">MKVNTVYFFIALLFSCPSFGADEPSVPSLSTISRLAIAAIENKIEAPSDARVNITPQSLDTRVSPPACSSALSVEVASDRAIGRNNTVKVSCETPELQYPWQIYISVRVDILYPVVVATQTLGPGDLIDAEQVTLAYVEQSNLRGQQFDDPAQVTGTRVKRRIAANQTLFSSNLCFVCKGDMVSIFARTANFEIKTIGEALRDGNLGDRIQVRNSNSQKMVDANVIGIGAVEVRM</sequence>
<dbReference type="Proteomes" id="UP000761574">
    <property type="component" value="Unassembled WGS sequence"/>
</dbReference>
<organism evidence="9 10">
    <name type="scientific">Shewanella algidipiscicola</name>
    <dbReference type="NCBI Taxonomy" id="614070"/>
    <lineage>
        <taxon>Bacteria</taxon>
        <taxon>Pseudomonadati</taxon>
        <taxon>Pseudomonadota</taxon>
        <taxon>Gammaproteobacteria</taxon>
        <taxon>Alteromonadales</taxon>
        <taxon>Shewanellaceae</taxon>
        <taxon>Shewanella</taxon>
    </lineage>
</organism>
<evidence type="ECO:0000256" key="1">
    <source>
        <dbReference type="ARBA" id="ARBA00004418"/>
    </source>
</evidence>
<keyword evidence="10" id="KW-1185">Reference proteome</keyword>
<proteinExistence type="inferred from homology"/>
<evidence type="ECO:0000313" key="10">
    <source>
        <dbReference type="Proteomes" id="UP000761574"/>
    </source>
</evidence>
<keyword evidence="9" id="KW-0969">Cilium</keyword>
<evidence type="ECO:0000256" key="6">
    <source>
        <dbReference type="ARBA" id="ARBA00025643"/>
    </source>
</evidence>
<evidence type="ECO:0000256" key="5">
    <source>
        <dbReference type="ARBA" id="ARBA00022764"/>
    </source>
</evidence>
<dbReference type="NCBIfam" id="TIGR03170">
    <property type="entry name" value="flgA_cterm"/>
    <property type="match status" value="1"/>
</dbReference>
<comment type="caution">
    <text evidence="9">The sequence shown here is derived from an EMBL/GenBank/DDBJ whole genome shotgun (WGS) entry which is preliminary data.</text>
</comment>
<dbReference type="SMART" id="SM00858">
    <property type="entry name" value="SAF"/>
    <property type="match status" value="1"/>
</dbReference>
<keyword evidence="7" id="KW-1005">Bacterial flagellum biogenesis</keyword>
<dbReference type="Pfam" id="PF17656">
    <property type="entry name" value="ChapFlgA_N"/>
    <property type="match status" value="1"/>
</dbReference>
<keyword evidence="9" id="KW-0966">Cell projection</keyword>
<dbReference type="Gene3D" id="3.90.1210.10">
    <property type="entry name" value="Antifreeze-like/N-acetylneuraminic acid synthase C-terminal domain"/>
    <property type="match status" value="1"/>
</dbReference>
<evidence type="ECO:0000256" key="4">
    <source>
        <dbReference type="ARBA" id="ARBA00022729"/>
    </source>
</evidence>
<dbReference type="RefSeq" id="WP_119977473.1">
    <property type="nucleotide sequence ID" value="NZ_BPFB01000015.1"/>
</dbReference>
<feature type="chain" id="PRO_5044980414" description="Flagella basal body P-ring formation protein FlgA" evidence="7">
    <location>
        <begin position="21"/>
        <end position="235"/>
    </location>
</feature>
<feature type="domain" description="SAF" evidence="8">
    <location>
        <begin position="113"/>
        <end position="175"/>
    </location>
</feature>
<dbReference type="PROSITE" id="PS51257">
    <property type="entry name" value="PROKAR_LIPOPROTEIN"/>
    <property type="match status" value="1"/>
</dbReference>
<dbReference type="Pfam" id="PF13144">
    <property type="entry name" value="ChapFlgA"/>
    <property type="match status" value="1"/>
</dbReference>
<name>A0ABQ4PFQ0_9GAMM</name>
<dbReference type="InterPro" id="IPR041231">
    <property type="entry name" value="FlgA_N"/>
</dbReference>
<comment type="subcellular location">
    <subcellularLocation>
        <location evidence="1 7">Periplasm</location>
    </subcellularLocation>
</comment>